<protein>
    <submittedName>
        <fullName evidence="2">Uncharacterized protein</fullName>
    </submittedName>
</protein>
<proteinExistence type="predicted"/>
<feature type="signal peptide" evidence="1">
    <location>
        <begin position="1"/>
        <end position="22"/>
    </location>
</feature>
<sequence length="242" mass="26475">MQLSTLLLFISALVLEALPSRSQPTELVQRSIHANASDPRFTQLSLAGTLHMPSDGAQFVNQGGAMGDIQLVYNCPTTFPQSNIGERTLAIDVVLVPRREQGFNPGPSRVIVSGPDAPQTRFHSSALSQPTNSERKKFQLARGLRARNGLSGEKIQVNFVPPISTCGDYRECFIHVRTSPGFCPPGESRKAKYFKYMISPAAFLVKVVFSSCAQNCLILAERGRSIFRRSASPVACSPMDDF</sequence>
<gene>
    <name evidence="2" type="ORF">VP01_4171g1</name>
</gene>
<dbReference type="AlphaFoldDB" id="A0A0L6USV7"/>
<feature type="chain" id="PRO_5005567850" evidence="1">
    <location>
        <begin position="23"/>
        <end position="242"/>
    </location>
</feature>
<reference evidence="2 3" key="1">
    <citation type="submission" date="2015-08" db="EMBL/GenBank/DDBJ databases">
        <title>Next Generation Sequencing and Analysis of the Genome of Puccinia sorghi L Schw, the Causal Agent of Maize Common Rust.</title>
        <authorList>
            <person name="Rochi L."/>
            <person name="Burguener G."/>
            <person name="Darino M."/>
            <person name="Turjanski A."/>
            <person name="Kreff E."/>
            <person name="Dieguez M.J."/>
            <person name="Sacco F."/>
        </authorList>
    </citation>
    <scope>NUCLEOTIDE SEQUENCE [LARGE SCALE GENOMIC DNA]</scope>
    <source>
        <strain evidence="2 3">RO10H11247</strain>
    </source>
</reference>
<keyword evidence="3" id="KW-1185">Reference proteome</keyword>
<evidence type="ECO:0000256" key="1">
    <source>
        <dbReference type="SAM" id="SignalP"/>
    </source>
</evidence>
<dbReference type="VEuPathDB" id="FungiDB:VP01_4171g1"/>
<dbReference type="OrthoDB" id="2495838at2759"/>
<organism evidence="2 3">
    <name type="scientific">Puccinia sorghi</name>
    <dbReference type="NCBI Taxonomy" id="27349"/>
    <lineage>
        <taxon>Eukaryota</taxon>
        <taxon>Fungi</taxon>
        <taxon>Dikarya</taxon>
        <taxon>Basidiomycota</taxon>
        <taxon>Pucciniomycotina</taxon>
        <taxon>Pucciniomycetes</taxon>
        <taxon>Pucciniales</taxon>
        <taxon>Pucciniaceae</taxon>
        <taxon>Puccinia</taxon>
    </lineage>
</organism>
<accession>A0A0L6USV7</accession>
<evidence type="ECO:0000313" key="2">
    <source>
        <dbReference type="EMBL" id="KNZ50925.1"/>
    </source>
</evidence>
<evidence type="ECO:0000313" key="3">
    <source>
        <dbReference type="Proteomes" id="UP000037035"/>
    </source>
</evidence>
<name>A0A0L6USV7_9BASI</name>
<dbReference type="EMBL" id="LAVV01009248">
    <property type="protein sequence ID" value="KNZ50925.1"/>
    <property type="molecule type" value="Genomic_DNA"/>
</dbReference>
<comment type="caution">
    <text evidence="2">The sequence shown here is derived from an EMBL/GenBank/DDBJ whole genome shotgun (WGS) entry which is preliminary data.</text>
</comment>
<dbReference type="Proteomes" id="UP000037035">
    <property type="component" value="Unassembled WGS sequence"/>
</dbReference>
<keyword evidence="1" id="KW-0732">Signal</keyword>